<dbReference type="Proteomes" id="UP001620514">
    <property type="component" value="Unassembled WGS sequence"/>
</dbReference>
<evidence type="ECO:0000256" key="1">
    <source>
        <dbReference type="SAM" id="MobiDB-lite"/>
    </source>
</evidence>
<evidence type="ECO:0000313" key="2">
    <source>
        <dbReference type="EMBL" id="MFK4443739.1"/>
    </source>
</evidence>
<keyword evidence="3" id="KW-1185">Reference proteome</keyword>
<dbReference type="InterPro" id="IPR021551">
    <property type="entry name" value="DUF3005"/>
</dbReference>
<reference evidence="2 3" key="1">
    <citation type="submission" date="2024-10" db="EMBL/GenBank/DDBJ databases">
        <authorList>
            <person name="Deangelis K."/>
            <person name="Huntemann M."/>
            <person name="Clum A."/>
            <person name="Wang J."/>
            <person name="Palaniappan K."/>
            <person name="Ritter S."/>
            <person name="Chen I.-M."/>
            <person name="Stamatis D."/>
            <person name="Reddy T."/>
            <person name="O'Malley R."/>
            <person name="Daum C."/>
            <person name="Ng V."/>
            <person name="Ivanova N."/>
            <person name="Kyrpides N."/>
            <person name="Woyke T."/>
        </authorList>
    </citation>
    <scope>NUCLEOTIDE SEQUENCE [LARGE SCALE GENOMIC DNA]</scope>
    <source>
        <strain evidence="2 3">GAS97</strain>
    </source>
</reference>
<dbReference type="Pfam" id="PF11448">
    <property type="entry name" value="DUF3005"/>
    <property type="match status" value="1"/>
</dbReference>
<accession>A0ABW8MJA7</accession>
<evidence type="ECO:0000313" key="3">
    <source>
        <dbReference type="Proteomes" id="UP001620514"/>
    </source>
</evidence>
<evidence type="ECO:0008006" key="4">
    <source>
        <dbReference type="Google" id="ProtNLM"/>
    </source>
</evidence>
<name>A0ABW8MJA7_9BURK</name>
<feature type="region of interest" description="Disordered" evidence="1">
    <location>
        <begin position="1"/>
        <end position="83"/>
    </location>
</feature>
<sequence>MNNAQNNESQEKQTQRAADSPLKKPETETAKADPGDVAAAAAGHEAGLVQTGSGASDSSLKHAGPPGETDVTQTNVTRRAIDVLNDDTLDDTVDADAKNRDASHDEALLEQNPNAFIGVDATLVNSHFEQGDGLGGFDSRPARSGLALALEEGFSVVDKGMVAPDVEEVERQYEFVERDPHGYSLRGRRHFAINHVRPSRLIEIKRREK</sequence>
<feature type="compositionally biased region" description="Basic and acidic residues" evidence="1">
    <location>
        <begin position="21"/>
        <end position="34"/>
    </location>
</feature>
<reference evidence="2 3" key="2">
    <citation type="submission" date="2024-11" db="EMBL/GenBank/DDBJ databases">
        <title>Using genomics to understand microbial adaptation to soil warming.</title>
        <authorList>
            <person name="Deangelis K.M. PhD."/>
        </authorList>
    </citation>
    <scope>NUCLEOTIDE SEQUENCE [LARGE SCALE GENOMIC DNA]</scope>
    <source>
        <strain evidence="2 3">GAS97</strain>
    </source>
</reference>
<dbReference type="EMBL" id="JBIYDN010000011">
    <property type="protein sequence ID" value="MFK4443739.1"/>
    <property type="molecule type" value="Genomic_DNA"/>
</dbReference>
<proteinExistence type="predicted"/>
<dbReference type="RefSeq" id="WP_404608549.1">
    <property type="nucleotide sequence ID" value="NZ_JBIYDN010000011.1"/>
</dbReference>
<gene>
    <name evidence="2" type="ORF">ABH943_003761</name>
</gene>
<protein>
    <recommendedName>
        <fullName evidence="4">2-oxoglutarate dehydrogenase</fullName>
    </recommendedName>
</protein>
<comment type="caution">
    <text evidence="2">The sequence shown here is derived from an EMBL/GenBank/DDBJ whole genome shotgun (WGS) entry which is preliminary data.</text>
</comment>
<organism evidence="2 3">
    <name type="scientific">Caballeronia udeis</name>
    <dbReference type="NCBI Taxonomy" id="1232866"/>
    <lineage>
        <taxon>Bacteria</taxon>
        <taxon>Pseudomonadati</taxon>
        <taxon>Pseudomonadota</taxon>
        <taxon>Betaproteobacteria</taxon>
        <taxon>Burkholderiales</taxon>
        <taxon>Burkholderiaceae</taxon>
        <taxon>Caballeronia</taxon>
    </lineage>
</organism>
<feature type="compositionally biased region" description="Low complexity" evidence="1">
    <location>
        <begin position="35"/>
        <end position="47"/>
    </location>
</feature>